<keyword evidence="2" id="KW-1185">Reference proteome</keyword>
<reference evidence="1" key="1">
    <citation type="submission" date="2022-09" db="EMBL/GenBank/DDBJ databases">
        <title>Tahibacter sp. nov., isolated from a fresh water.</title>
        <authorList>
            <person name="Baek J.H."/>
            <person name="Lee J.K."/>
            <person name="Kim J.M."/>
            <person name="Jeon C.O."/>
        </authorList>
    </citation>
    <scope>NUCLEOTIDE SEQUENCE</scope>
    <source>
        <strain evidence="1">W38</strain>
    </source>
</reference>
<sequence>MAVTACSGGWASVIHGTLCVALSLQSATASSLAQPAAADRQRPDAVGITI</sequence>
<accession>A0ABY6B887</accession>
<protein>
    <submittedName>
        <fullName evidence="1">Uncharacterized protein</fullName>
    </submittedName>
</protein>
<organism evidence="1 2">
    <name type="scientific">Tahibacter amnicola</name>
    <dbReference type="NCBI Taxonomy" id="2976241"/>
    <lineage>
        <taxon>Bacteria</taxon>
        <taxon>Pseudomonadati</taxon>
        <taxon>Pseudomonadota</taxon>
        <taxon>Gammaproteobacteria</taxon>
        <taxon>Lysobacterales</taxon>
        <taxon>Rhodanobacteraceae</taxon>
        <taxon>Tahibacter</taxon>
    </lineage>
</organism>
<gene>
    <name evidence="1" type="ORF">N4264_14095</name>
</gene>
<dbReference type="EMBL" id="CP104694">
    <property type="protein sequence ID" value="UXI65889.1"/>
    <property type="molecule type" value="Genomic_DNA"/>
</dbReference>
<proteinExistence type="predicted"/>
<dbReference type="Proteomes" id="UP001064632">
    <property type="component" value="Chromosome"/>
</dbReference>
<evidence type="ECO:0000313" key="1">
    <source>
        <dbReference type="EMBL" id="UXI65889.1"/>
    </source>
</evidence>
<evidence type="ECO:0000313" key="2">
    <source>
        <dbReference type="Proteomes" id="UP001064632"/>
    </source>
</evidence>
<name>A0ABY6B887_9GAMM</name>
<dbReference type="RefSeq" id="WP_261692884.1">
    <property type="nucleotide sequence ID" value="NZ_CP104694.1"/>
</dbReference>